<organism evidence="1 2">
    <name type="scientific">Gigaspora rosea</name>
    <dbReference type="NCBI Taxonomy" id="44941"/>
    <lineage>
        <taxon>Eukaryota</taxon>
        <taxon>Fungi</taxon>
        <taxon>Fungi incertae sedis</taxon>
        <taxon>Mucoromycota</taxon>
        <taxon>Glomeromycotina</taxon>
        <taxon>Glomeromycetes</taxon>
        <taxon>Diversisporales</taxon>
        <taxon>Gigasporaceae</taxon>
        <taxon>Gigaspora</taxon>
    </lineage>
</organism>
<accession>A0A397U2L0</accession>
<dbReference type="AlphaFoldDB" id="A0A397U2L0"/>
<name>A0A397U2L0_9GLOM</name>
<dbReference type="EMBL" id="QKWP01002300">
    <property type="protein sequence ID" value="RIB03891.1"/>
    <property type="molecule type" value="Genomic_DNA"/>
</dbReference>
<dbReference type="Proteomes" id="UP000266673">
    <property type="component" value="Unassembled WGS sequence"/>
</dbReference>
<evidence type="ECO:0000313" key="2">
    <source>
        <dbReference type="Proteomes" id="UP000266673"/>
    </source>
</evidence>
<keyword evidence="2" id="KW-1185">Reference proteome</keyword>
<sequence>MSKSYYSSQYSIWRNNALLENRHMNHNYNLYIHNRQEHKQLQHRYHKRYKIQKMPSCVWKISLISHP</sequence>
<comment type="caution">
    <text evidence="1">The sequence shown here is derived from an EMBL/GenBank/DDBJ whole genome shotgun (WGS) entry which is preliminary data.</text>
</comment>
<reference evidence="1 2" key="1">
    <citation type="submission" date="2018-06" db="EMBL/GenBank/DDBJ databases">
        <title>Comparative genomics reveals the genomic features of Rhizophagus irregularis, R. cerebriforme, R. diaphanum and Gigaspora rosea, and their symbiotic lifestyle signature.</title>
        <authorList>
            <person name="Morin E."/>
            <person name="San Clemente H."/>
            <person name="Chen E.C.H."/>
            <person name="De La Providencia I."/>
            <person name="Hainaut M."/>
            <person name="Kuo A."/>
            <person name="Kohler A."/>
            <person name="Murat C."/>
            <person name="Tang N."/>
            <person name="Roy S."/>
            <person name="Loubradou J."/>
            <person name="Henrissat B."/>
            <person name="Grigoriev I.V."/>
            <person name="Corradi N."/>
            <person name="Roux C."/>
            <person name="Martin F.M."/>
        </authorList>
    </citation>
    <scope>NUCLEOTIDE SEQUENCE [LARGE SCALE GENOMIC DNA]</scope>
    <source>
        <strain evidence="1 2">DAOM 194757</strain>
    </source>
</reference>
<evidence type="ECO:0000313" key="1">
    <source>
        <dbReference type="EMBL" id="RIB03891.1"/>
    </source>
</evidence>
<gene>
    <name evidence="1" type="ORF">C2G38_2121997</name>
</gene>
<proteinExistence type="predicted"/>
<protein>
    <submittedName>
        <fullName evidence="1">Uncharacterized protein</fullName>
    </submittedName>
</protein>